<name>A0A9X1F3V9_9SPHN</name>
<feature type="region of interest" description="Disordered" evidence="4">
    <location>
        <begin position="26"/>
        <end position="48"/>
    </location>
</feature>
<gene>
    <name evidence="7" type="ORF">KCG46_06795</name>
</gene>
<keyword evidence="8" id="KW-1185">Reference proteome</keyword>
<feature type="signal peptide" evidence="5">
    <location>
        <begin position="1"/>
        <end position="22"/>
    </location>
</feature>
<dbReference type="GO" id="GO:0019867">
    <property type="term" value="C:outer membrane"/>
    <property type="evidence" value="ECO:0007669"/>
    <property type="project" value="InterPro"/>
</dbReference>
<feature type="chain" id="PRO_5040960793" evidence="5">
    <location>
        <begin position="23"/>
        <end position="734"/>
    </location>
</feature>
<evidence type="ECO:0000256" key="2">
    <source>
        <dbReference type="ARBA" id="ARBA00022452"/>
    </source>
</evidence>
<keyword evidence="3" id="KW-0472">Membrane</keyword>
<keyword evidence="5" id="KW-0732">Signal</keyword>
<evidence type="ECO:0000256" key="3">
    <source>
        <dbReference type="ARBA" id="ARBA00023136"/>
    </source>
</evidence>
<dbReference type="EMBL" id="JAGSPC010000001">
    <property type="protein sequence ID" value="MBV7259279.1"/>
    <property type="molecule type" value="Genomic_DNA"/>
</dbReference>
<evidence type="ECO:0000313" key="7">
    <source>
        <dbReference type="EMBL" id="MBV7259279.1"/>
    </source>
</evidence>
<protein>
    <submittedName>
        <fullName evidence="7">BamA/TamA family outer membrane protein</fullName>
    </submittedName>
</protein>
<evidence type="ECO:0000313" key="8">
    <source>
        <dbReference type="Proteomes" id="UP001138681"/>
    </source>
</evidence>
<evidence type="ECO:0000256" key="5">
    <source>
        <dbReference type="SAM" id="SignalP"/>
    </source>
</evidence>
<accession>A0A9X1F3V9</accession>
<evidence type="ECO:0000256" key="4">
    <source>
        <dbReference type="SAM" id="MobiDB-lite"/>
    </source>
</evidence>
<dbReference type="InterPro" id="IPR039910">
    <property type="entry name" value="D15-like"/>
</dbReference>
<evidence type="ECO:0000259" key="6">
    <source>
        <dbReference type="Pfam" id="PF01103"/>
    </source>
</evidence>
<proteinExistence type="predicted"/>
<dbReference type="PANTHER" id="PTHR12815">
    <property type="entry name" value="SORTING AND ASSEMBLY MACHINERY SAMM50 PROTEIN FAMILY MEMBER"/>
    <property type="match status" value="1"/>
</dbReference>
<organism evidence="7 8">
    <name type="scientific">Erythrobacter crassostreae</name>
    <dbReference type="NCBI Taxonomy" id="2828328"/>
    <lineage>
        <taxon>Bacteria</taxon>
        <taxon>Pseudomonadati</taxon>
        <taxon>Pseudomonadota</taxon>
        <taxon>Alphaproteobacteria</taxon>
        <taxon>Sphingomonadales</taxon>
        <taxon>Erythrobacteraceae</taxon>
        <taxon>Erythrobacter/Porphyrobacter group</taxon>
        <taxon>Erythrobacter</taxon>
    </lineage>
</organism>
<dbReference type="Pfam" id="PF01103">
    <property type="entry name" value="Omp85"/>
    <property type="match status" value="1"/>
</dbReference>
<dbReference type="Proteomes" id="UP001138681">
    <property type="component" value="Unassembled WGS sequence"/>
</dbReference>
<feature type="compositionally biased region" description="Polar residues" evidence="4">
    <location>
        <begin position="26"/>
        <end position="43"/>
    </location>
</feature>
<dbReference type="AlphaFoldDB" id="A0A9X1F3V9"/>
<dbReference type="InterPro" id="IPR000184">
    <property type="entry name" value="Bac_surfAg_D15"/>
</dbReference>
<evidence type="ECO:0000256" key="1">
    <source>
        <dbReference type="ARBA" id="ARBA00004370"/>
    </source>
</evidence>
<sequence length="734" mass="78664">MVLTARLCAASVLALAGSYVHAQEAGSSEETVQAEQPSPQPESKLNDLSLDELIPPDAVNNAEGWAGQENAAAAVEAGVEDVSDAAEEQLSSPTDPAVSAALDGFEIPEPARLEPDPEVTAIAEIDAPDLVELPELVEFDVSNELILAFPNDNDRFPEQTEFIDRFKALSTIETLESGEDTVPQLAARARADEALLIEMLRTYGYYDGEVVRQLSGGRRGGDDDSEAVDTDPQVRFDVLPGERYAFGEIDLGALDTAPDYDLLRESFAIQSGDPLQSDRIIAEETDLRLTLGESGYPFAAIEAPSLLIDHARNEGDLSLPVQPGGKYVFGGIASDDARFLSGKHLSRIARFENGDTYQASLQADLRRAILATGLVSSVTVQPREIAPPQDGEPGQVTLDVDFERAPLRTISGAIGYGTEDGVKLEASWEHRNLFPPEGSLKVRGIVGTREQLASVTFKKNNFRDRDQVLTVDAYASDIETEAVDARTVALRGSFERISNLLFQKPLSWQVGAEVLYTDERNRVIGGIERPRQEYTIFGLFGSATLDSSDDLLDPTKGYRVTGFLAPEVSRSLGAETFYLRAQGDASVYQSVGSTVLAGRVRGATIQGADAGLIAPSRRLYAGGGGSVRGYGFQGIGPRNDLGEPTGGGSLVELSLEARIQTGFLDGAVEVVPFIDAGSVSLGSTPDFRFIQYGAGVGVRYKTSFGPIRVDVGTPLNPTEFDAPVVVYVSLGQAF</sequence>
<dbReference type="PANTHER" id="PTHR12815:SF42">
    <property type="entry name" value="BACTERIAL SURFACE ANTIGEN (D15) DOMAIN-CONTAINING PROTEIN"/>
    <property type="match status" value="1"/>
</dbReference>
<comment type="caution">
    <text evidence="7">The sequence shown here is derived from an EMBL/GenBank/DDBJ whole genome shotgun (WGS) entry which is preliminary data.</text>
</comment>
<comment type="subcellular location">
    <subcellularLocation>
        <location evidence="1">Membrane</location>
    </subcellularLocation>
</comment>
<keyword evidence="2" id="KW-1134">Transmembrane beta strand</keyword>
<dbReference type="RefSeq" id="WP_218404519.1">
    <property type="nucleotide sequence ID" value="NZ_JAGSPC010000001.1"/>
</dbReference>
<keyword evidence="2" id="KW-0812">Transmembrane</keyword>
<reference evidence="7" key="1">
    <citation type="submission" date="2021-04" db="EMBL/GenBank/DDBJ databases">
        <authorList>
            <person name="Pira H."/>
            <person name="Risdian C."/>
            <person name="Wink J."/>
        </authorList>
    </citation>
    <scope>NUCLEOTIDE SEQUENCE</scope>
    <source>
        <strain evidence="7">WH158</strain>
    </source>
</reference>
<feature type="domain" description="Bacterial surface antigen (D15)" evidence="6">
    <location>
        <begin position="439"/>
        <end position="734"/>
    </location>
</feature>